<dbReference type="RefSeq" id="WP_072974353.1">
    <property type="nucleotide sequence ID" value="NZ_FRBY01000005.1"/>
</dbReference>
<dbReference type="AlphaFoldDB" id="A0A1M7JM47"/>
<gene>
    <name evidence="3" type="ORF">SAMN05444366_3424</name>
</gene>
<proteinExistence type="predicted"/>
<evidence type="ECO:0000259" key="2">
    <source>
        <dbReference type="Pfam" id="PF12215"/>
    </source>
</evidence>
<evidence type="ECO:0000313" key="4">
    <source>
        <dbReference type="Proteomes" id="UP000184121"/>
    </source>
</evidence>
<dbReference type="Proteomes" id="UP000184121">
    <property type="component" value="Unassembled WGS sequence"/>
</dbReference>
<dbReference type="EMBL" id="FRBY01000005">
    <property type="protein sequence ID" value="SHM54078.1"/>
    <property type="molecule type" value="Genomic_DNA"/>
</dbReference>
<dbReference type="InterPro" id="IPR012341">
    <property type="entry name" value="6hp_glycosidase-like_sf"/>
</dbReference>
<dbReference type="InterPro" id="IPR008928">
    <property type="entry name" value="6-hairpin_glycosidase_sf"/>
</dbReference>
<dbReference type="PANTHER" id="PTHR12654">
    <property type="entry name" value="BILE ACID BETA-GLUCOSIDASE-RELATED"/>
    <property type="match status" value="1"/>
</dbReference>
<dbReference type="InterPro" id="IPR006775">
    <property type="entry name" value="GH116_catalytic"/>
</dbReference>
<organism evidence="3 4">
    <name type="scientific">Flavobacterium saccharophilum</name>
    <dbReference type="NCBI Taxonomy" id="29534"/>
    <lineage>
        <taxon>Bacteria</taxon>
        <taxon>Pseudomonadati</taxon>
        <taxon>Bacteroidota</taxon>
        <taxon>Flavobacteriia</taxon>
        <taxon>Flavobacteriales</taxon>
        <taxon>Flavobacteriaceae</taxon>
        <taxon>Flavobacterium</taxon>
    </lineage>
</organism>
<dbReference type="Pfam" id="PF04685">
    <property type="entry name" value="DUF608"/>
    <property type="match status" value="1"/>
</dbReference>
<dbReference type="PANTHER" id="PTHR12654:SF0">
    <property type="entry name" value="NON-LYSOSOMAL GLUCOSYLCERAMIDASE"/>
    <property type="match status" value="1"/>
</dbReference>
<name>A0A1M7JM47_9FLAO</name>
<dbReference type="GO" id="GO:0005975">
    <property type="term" value="P:carbohydrate metabolic process"/>
    <property type="evidence" value="ECO:0007669"/>
    <property type="project" value="InterPro"/>
</dbReference>
<feature type="domain" description="Glycosyl-hydrolase family 116 N-terminal" evidence="2">
    <location>
        <begin position="78"/>
        <end position="390"/>
    </location>
</feature>
<accession>A0A1M7JM47</accession>
<dbReference type="Gene3D" id="1.50.10.10">
    <property type="match status" value="1"/>
</dbReference>
<dbReference type="OrthoDB" id="1007311at2"/>
<evidence type="ECO:0000313" key="3">
    <source>
        <dbReference type="EMBL" id="SHM54078.1"/>
    </source>
</evidence>
<dbReference type="GO" id="GO:0004553">
    <property type="term" value="F:hydrolase activity, hydrolyzing O-glycosyl compounds"/>
    <property type="evidence" value="ECO:0007669"/>
    <property type="project" value="InterPro"/>
</dbReference>
<feature type="domain" description="Glycosyl-hydrolase family 116 catalytic region" evidence="1">
    <location>
        <begin position="502"/>
        <end position="778"/>
    </location>
</feature>
<dbReference type="InterPro" id="IPR024462">
    <property type="entry name" value="GH116_N"/>
</dbReference>
<dbReference type="InterPro" id="IPR052566">
    <property type="entry name" value="Non-lysos_glucosylceramidase"/>
</dbReference>
<keyword evidence="4" id="KW-1185">Reference proteome</keyword>
<dbReference type="SUPFAM" id="SSF48208">
    <property type="entry name" value="Six-hairpin glycosidases"/>
    <property type="match status" value="1"/>
</dbReference>
<sequence length="900" mass="101437">MSIESIKRRDFLKQTSIFTAGLLAMQMDVLAGTFDTDKFGNGNILLNKKTDPDWIKSLYQRGTVTTYLKSKNELKYIGMPVGGINCGTVYLGGDGRLWLWDIFNKNQEGIEPKLVEWNKGNGEQIKLRPRDGAAYVFPATEIHPLEQGFGIKITYKENTITKRFHLEDWAEIKFEATYPVAVIHYIDSDFPLEIKLTAFSPFIPLDEDNSNIPVTIQSFEIKNTGKEVVEFEIIGWLENAANKFSATASSDGKRENTVITKPNHVSIFSTFNANDKTKFAEAGDSGSLCLSFIGKNAVAISSFSLPFSAASFNSKEGREAKNIVNANEKLIAGIAATEKLAPGKTVKKEFAISWHFSNVGKRIDVPDARTGHYYLNKFSDALAVADYVADLYPFLSAQTKLWKNTWYNSTLPWWFMERTFSNISALATTTSHRFKTGRSWAWEGVGACEGNCTHVWQYAQATGRIFPGIERDNRQRVDLGIALQEDGGIWFRAEYDKRPAIDGQAGRVLGCLREHQMSADDTFLKTNWPNIKKATQFLINQDKNGNGLTDTPMENTLDAVWDGEIAWIAGLSIAAVKAGGVMPLEMNDTSFAEQCKIYAEKGSKNMDEVLFNGEYYIHKPDAIKGREGVGSYNTCHIDQVLGQSWAWQVGLGRINDKEKTASALKSLWKYNFMQDVGPYLKEHTGWRPYALPGESGMVMNTNPKKEANPYGESVTWQMGYFHECMTGFEHQVASHLMAEEMTDESLILTRAVHDRYHAYKRNPFNEIECSDHYGRAMASYGTFITACGFEYHGPKNFIRFAPKWNKENFEAPFVTAKGWGSYSQKNQKEKQMHRFEVKYGSLRLQKISLQKISELPIEKVIAAVGGQKVKMKYKQNGNDIIVELEKPLTIQTNETLTITI</sequence>
<dbReference type="Pfam" id="PF12215">
    <property type="entry name" value="Glyco_hydr_116N"/>
    <property type="match status" value="1"/>
</dbReference>
<dbReference type="STRING" id="29534.SAMN05444366_3424"/>
<evidence type="ECO:0000259" key="1">
    <source>
        <dbReference type="Pfam" id="PF04685"/>
    </source>
</evidence>
<reference evidence="4" key="1">
    <citation type="submission" date="2016-11" db="EMBL/GenBank/DDBJ databases">
        <authorList>
            <person name="Varghese N."/>
            <person name="Submissions S."/>
        </authorList>
    </citation>
    <scope>NUCLEOTIDE SEQUENCE [LARGE SCALE GENOMIC DNA]</scope>
    <source>
        <strain evidence="4">DSM 1811</strain>
    </source>
</reference>
<protein>
    <submittedName>
        <fullName evidence="3">Uncharacterized protein, contains GBA2_N and DUF608 domains</fullName>
    </submittedName>
</protein>